<evidence type="ECO:0000256" key="4">
    <source>
        <dbReference type="ARBA" id="ARBA00010217"/>
    </source>
</evidence>
<dbReference type="Pfam" id="PF07714">
    <property type="entry name" value="PK_Tyr_Ser-Thr"/>
    <property type="match status" value="1"/>
</dbReference>
<evidence type="ECO:0000256" key="9">
    <source>
        <dbReference type="ARBA" id="ARBA00022840"/>
    </source>
</evidence>
<feature type="compositionally biased region" description="Basic and acidic residues" evidence="14">
    <location>
        <begin position="11"/>
        <end position="23"/>
    </location>
</feature>
<dbReference type="InterPro" id="IPR013320">
    <property type="entry name" value="ConA-like_dom_sf"/>
</dbReference>
<dbReference type="OMA" id="QHENDIH"/>
<dbReference type="InterPro" id="IPR000985">
    <property type="entry name" value="Lectin_LegA_CS"/>
</dbReference>
<dbReference type="GO" id="GO:0016020">
    <property type="term" value="C:membrane"/>
    <property type="evidence" value="ECO:0007669"/>
    <property type="project" value="UniProtKB-SubCell"/>
</dbReference>
<dbReference type="Gene3D" id="2.60.120.200">
    <property type="match status" value="1"/>
</dbReference>
<evidence type="ECO:0000256" key="2">
    <source>
        <dbReference type="ARBA" id="ARBA00007606"/>
    </source>
</evidence>
<dbReference type="EnsemblPlants" id="QL03p032927:mrna">
    <property type="protein sequence ID" value="QL03p032927:mrna"/>
    <property type="gene ID" value="QL03p032927"/>
</dbReference>
<dbReference type="Gene3D" id="3.30.200.20">
    <property type="entry name" value="Phosphorylase Kinase, domain 1"/>
    <property type="match status" value="1"/>
</dbReference>
<proteinExistence type="inferred from homology"/>
<dbReference type="SUPFAM" id="SSF49899">
    <property type="entry name" value="Concanavalin A-like lectins/glucanases"/>
    <property type="match status" value="1"/>
</dbReference>
<evidence type="ECO:0000256" key="14">
    <source>
        <dbReference type="SAM" id="MobiDB-lite"/>
    </source>
</evidence>
<dbReference type="PROSITE" id="PS00107">
    <property type="entry name" value="PROTEIN_KINASE_ATP"/>
    <property type="match status" value="1"/>
</dbReference>
<accession>A0A7N2L6X3</accession>
<dbReference type="InterPro" id="IPR001220">
    <property type="entry name" value="Legume_lectin_dom"/>
</dbReference>
<sequence>MGPSGGFNLDPQHENDIHGDAHSLPKGLQLTRDSGYKNNTYSVGLEFDTYKNWWDPRDNHVGIDVNSIDSSVTFSQVNFRPAASSLVRYNSTTKNLSVFLTPSAENLDLNWNYILSFIVDLRTVLPEWVNVGFSAATVSLVAVMSCGLVLLWFICWRKKESGRMEEFIDDMCMGDEICAGTVPRRFTYLELSRATNNFVEEGKLGEGGFGGVYKGLLCESNTKVAVKVSKESKQGKNEYISKVNTITHLRHRNLVQLIGWCHKRNEFLLVYEYMPNGSLDSHLFGAKITLTWPMSFGVVFLEIACGRKPIEPQAEPNKLACCHPDPSIRPSIRQVMHALNFEAPFPKLPSKLPMPMYFGPPLHVTLTPQTC</sequence>
<evidence type="ECO:0000256" key="6">
    <source>
        <dbReference type="ARBA" id="ARBA00022729"/>
    </source>
</evidence>
<dbReference type="AlphaFoldDB" id="A0A7N2L6X3"/>
<evidence type="ECO:0000256" key="10">
    <source>
        <dbReference type="ARBA" id="ARBA00022989"/>
    </source>
</evidence>
<reference evidence="17 18" key="1">
    <citation type="journal article" date="2016" name="G3 (Bethesda)">
        <title>First Draft Assembly and Annotation of the Genome of a California Endemic Oak Quercus lobata Nee (Fagaceae).</title>
        <authorList>
            <person name="Sork V.L."/>
            <person name="Fitz-Gibbon S.T."/>
            <person name="Puiu D."/>
            <person name="Crepeau M."/>
            <person name="Gugger P.F."/>
            <person name="Sherman R."/>
            <person name="Stevens K."/>
            <person name="Langley C.H."/>
            <person name="Pellegrini M."/>
            <person name="Salzberg S.L."/>
        </authorList>
    </citation>
    <scope>NUCLEOTIDE SEQUENCE [LARGE SCALE GENOMIC DNA]</scope>
    <source>
        <strain evidence="17 18">cv. SW786</strain>
    </source>
</reference>
<evidence type="ECO:0000256" key="8">
    <source>
        <dbReference type="ARBA" id="ARBA00022741"/>
    </source>
</evidence>
<evidence type="ECO:0000256" key="12">
    <source>
        <dbReference type="ARBA" id="ARBA00023170"/>
    </source>
</evidence>
<keyword evidence="6" id="KW-0732">Signal</keyword>
<keyword evidence="5 15" id="KW-0812">Transmembrane</keyword>
<dbReference type="GO" id="GO:0005524">
    <property type="term" value="F:ATP binding"/>
    <property type="evidence" value="ECO:0007669"/>
    <property type="project" value="UniProtKB-UniRule"/>
</dbReference>
<dbReference type="PROSITE" id="PS00308">
    <property type="entry name" value="LECTIN_LEGUME_ALPHA"/>
    <property type="match status" value="1"/>
</dbReference>
<comment type="similarity">
    <text evidence="3">In the N-terminal section; belongs to the leguminous lectin family.</text>
</comment>
<evidence type="ECO:0000313" key="18">
    <source>
        <dbReference type="Proteomes" id="UP000594261"/>
    </source>
</evidence>
<dbReference type="Proteomes" id="UP000594261">
    <property type="component" value="Chromosome 3"/>
</dbReference>
<feature type="transmembrane region" description="Helical" evidence="15">
    <location>
        <begin position="131"/>
        <end position="154"/>
    </location>
</feature>
<comment type="similarity">
    <text evidence="4">In the C-terminal section; belongs to the protein kinase superfamily. Ser/Thr protein kinase family.</text>
</comment>
<keyword evidence="10 15" id="KW-1133">Transmembrane helix</keyword>
<dbReference type="GO" id="GO:0004672">
    <property type="term" value="F:protein kinase activity"/>
    <property type="evidence" value="ECO:0007669"/>
    <property type="project" value="InterPro"/>
</dbReference>
<evidence type="ECO:0000256" key="3">
    <source>
        <dbReference type="ARBA" id="ARBA00008536"/>
    </source>
</evidence>
<protein>
    <recommendedName>
        <fullName evidence="16">Protein kinase domain-containing protein</fullName>
    </recommendedName>
</protein>
<dbReference type="Pfam" id="PF00139">
    <property type="entry name" value="Lectin_legB"/>
    <property type="match status" value="1"/>
</dbReference>
<keyword evidence="11 15" id="KW-0472">Membrane</keyword>
<comment type="similarity">
    <text evidence="2">Belongs to the leguminous lectin family.</text>
</comment>
<dbReference type="InParanoid" id="A0A7N2L6X3"/>
<dbReference type="InterPro" id="IPR011009">
    <property type="entry name" value="Kinase-like_dom_sf"/>
</dbReference>
<dbReference type="PROSITE" id="PS50011">
    <property type="entry name" value="PROTEIN_KINASE_DOM"/>
    <property type="match status" value="1"/>
</dbReference>
<reference evidence="17" key="2">
    <citation type="submission" date="2021-01" db="UniProtKB">
        <authorList>
            <consortium name="EnsemblPlants"/>
        </authorList>
    </citation>
    <scope>IDENTIFICATION</scope>
</reference>
<evidence type="ECO:0000256" key="13">
    <source>
        <dbReference type="PROSITE-ProRule" id="PRU10141"/>
    </source>
</evidence>
<dbReference type="InterPro" id="IPR001245">
    <property type="entry name" value="Ser-Thr/Tyr_kinase_cat_dom"/>
</dbReference>
<dbReference type="InterPro" id="IPR000719">
    <property type="entry name" value="Prot_kinase_dom"/>
</dbReference>
<keyword evidence="7" id="KW-0430">Lectin</keyword>
<organism evidence="17 18">
    <name type="scientific">Quercus lobata</name>
    <name type="common">Valley oak</name>
    <dbReference type="NCBI Taxonomy" id="97700"/>
    <lineage>
        <taxon>Eukaryota</taxon>
        <taxon>Viridiplantae</taxon>
        <taxon>Streptophyta</taxon>
        <taxon>Embryophyta</taxon>
        <taxon>Tracheophyta</taxon>
        <taxon>Spermatophyta</taxon>
        <taxon>Magnoliopsida</taxon>
        <taxon>eudicotyledons</taxon>
        <taxon>Gunneridae</taxon>
        <taxon>Pentapetalae</taxon>
        <taxon>rosids</taxon>
        <taxon>fabids</taxon>
        <taxon>Fagales</taxon>
        <taxon>Fagaceae</taxon>
        <taxon>Quercus</taxon>
    </lineage>
</organism>
<dbReference type="Gramene" id="QL03p032927:mrna">
    <property type="protein sequence ID" value="QL03p032927:mrna"/>
    <property type="gene ID" value="QL03p032927"/>
</dbReference>
<feature type="binding site" evidence="13">
    <location>
        <position position="227"/>
    </location>
    <ligand>
        <name>ATP</name>
        <dbReference type="ChEBI" id="CHEBI:30616"/>
    </ligand>
</feature>
<keyword evidence="8 13" id="KW-0547">Nucleotide-binding</keyword>
<evidence type="ECO:0000313" key="17">
    <source>
        <dbReference type="EnsemblPlants" id="QL03p032927:mrna"/>
    </source>
</evidence>
<keyword evidence="18" id="KW-1185">Reference proteome</keyword>
<dbReference type="InterPro" id="IPR017441">
    <property type="entry name" value="Protein_kinase_ATP_BS"/>
</dbReference>
<dbReference type="Gene3D" id="1.10.510.10">
    <property type="entry name" value="Transferase(Phosphotransferase) domain 1"/>
    <property type="match status" value="1"/>
</dbReference>
<dbReference type="EMBL" id="LRBV02000003">
    <property type="status" value="NOT_ANNOTATED_CDS"/>
    <property type="molecule type" value="Genomic_DNA"/>
</dbReference>
<feature type="region of interest" description="Disordered" evidence="14">
    <location>
        <begin position="1"/>
        <end position="24"/>
    </location>
</feature>
<evidence type="ECO:0000256" key="15">
    <source>
        <dbReference type="SAM" id="Phobius"/>
    </source>
</evidence>
<dbReference type="GO" id="GO:0006952">
    <property type="term" value="P:defense response"/>
    <property type="evidence" value="ECO:0007669"/>
    <property type="project" value="UniProtKB-ARBA"/>
</dbReference>
<dbReference type="SUPFAM" id="SSF56112">
    <property type="entry name" value="Protein kinase-like (PK-like)"/>
    <property type="match status" value="1"/>
</dbReference>
<dbReference type="InterPro" id="IPR050528">
    <property type="entry name" value="L-type_Lectin-RKs"/>
</dbReference>
<evidence type="ECO:0000256" key="7">
    <source>
        <dbReference type="ARBA" id="ARBA00022734"/>
    </source>
</evidence>
<evidence type="ECO:0000256" key="1">
    <source>
        <dbReference type="ARBA" id="ARBA00004479"/>
    </source>
</evidence>
<keyword evidence="9 13" id="KW-0067">ATP-binding</keyword>
<dbReference type="GO" id="GO:0030246">
    <property type="term" value="F:carbohydrate binding"/>
    <property type="evidence" value="ECO:0007669"/>
    <property type="project" value="UniProtKB-KW"/>
</dbReference>
<evidence type="ECO:0000256" key="11">
    <source>
        <dbReference type="ARBA" id="ARBA00023136"/>
    </source>
</evidence>
<dbReference type="PANTHER" id="PTHR27007">
    <property type="match status" value="1"/>
</dbReference>
<evidence type="ECO:0000259" key="16">
    <source>
        <dbReference type="PROSITE" id="PS50011"/>
    </source>
</evidence>
<feature type="domain" description="Protein kinase" evidence="16">
    <location>
        <begin position="198"/>
        <end position="371"/>
    </location>
</feature>
<keyword evidence="12" id="KW-0675">Receptor</keyword>
<evidence type="ECO:0000256" key="5">
    <source>
        <dbReference type="ARBA" id="ARBA00022692"/>
    </source>
</evidence>
<name>A0A7N2L6X3_QUELO</name>
<dbReference type="FunFam" id="3.30.200.20:FF:000168">
    <property type="entry name" value="L-type lectin-domain containing receptor kinase IX.1"/>
    <property type="match status" value="1"/>
</dbReference>
<comment type="subcellular location">
    <subcellularLocation>
        <location evidence="1">Membrane</location>
        <topology evidence="1">Single-pass type I membrane protein</topology>
    </subcellularLocation>
</comment>
<dbReference type="GO" id="GO:0051707">
    <property type="term" value="P:response to other organism"/>
    <property type="evidence" value="ECO:0007669"/>
    <property type="project" value="UniProtKB-ARBA"/>
</dbReference>